<evidence type="ECO:0000313" key="3">
    <source>
        <dbReference type="WBParaSite" id="Pan_g13140.t1"/>
    </source>
</evidence>
<feature type="domain" description="BTB" evidence="1">
    <location>
        <begin position="154"/>
        <end position="221"/>
    </location>
</feature>
<sequence length="405" mass="46380">MSGPPRFIKVKDEFTFVPSEADLTQKLPEETLDIPPRVIPYSYGFEWRIMFYPNGAYFGESEGTASIFFKVNKPAKMRVNVFINGGSPWESGDHEYTDSSDEWGFWDTASLEILLEWIRDEGCSITCAVEFEIAVPYVELSAPRLFPRRDQVPTDFELIIESKKLPVHRGFLSLLFPVFHAMTTHDTVESRRGKLVILDFDFETVKASIDFCYGEKLLNQSIENVVGILRFADKYVINAVIAELDDSPLLNLSVDTICPISHYAFDCAKDELLSKCCLFLKDNLDEIKTAQKFAELPPKLVIHLLRTAFGLNTDFDVLHHTHNNGISFIVAHLERPLIESMTLHDLCPAVQFAWEYDRDELKKTCAIFVNENYVEVMMLENFFQLPSEFFQGVLKLGYDLKCSTK</sequence>
<dbReference type="SUPFAM" id="SSF49599">
    <property type="entry name" value="TRAF domain-like"/>
    <property type="match status" value="1"/>
</dbReference>
<dbReference type="Pfam" id="PF00651">
    <property type="entry name" value="BTB"/>
    <property type="match status" value="1"/>
</dbReference>
<organism evidence="2 3">
    <name type="scientific">Panagrellus redivivus</name>
    <name type="common">Microworm</name>
    <dbReference type="NCBI Taxonomy" id="6233"/>
    <lineage>
        <taxon>Eukaryota</taxon>
        <taxon>Metazoa</taxon>
        <taxon>Ecdysozoa</taxon>
        <taxon>Nematoda</taxon>
        <taxon>Chromadorea</taxon>
        <taxon>Rhabditida</taxon>
        <taxon>Tylenchina</taxon>
        <taxon>Panagrolaimomorpha</taxon>
        <taxon>Panagrolaimoidea</taxon>
        <taxon>Panagrolaimidae</taxon>
        <taxon>Panagrellus</taxon>
    </lineage>
</organism>
<dbReference type="AlphaFoldDB" id="A0A7E4ZRP8"/>
<accession>A0A7E4ZRP8</accession>
<dbReference type="Proteomes" id="UP000492821">
    <property type="component" value="Unassembled WGS sequence"/>
</dbReference>
<dbReference type="InterPro" id="IPR011333">
    <property type="entry name" value="SKP1/BTB/POZ_sf"/>
</dbReference>
<keyword evidence="2" id="KW-1185">Reference proteome</keyword>
<dbReference type="InterPro" id="IPR000210">
    <property type="entry name" value="BTB/POZ_dom"/>
</dbReference>
<name>A0A7E4ZRP8_PANRE</name>
<dbReference type="CDD" id="cd14733">
    <property type="entry name" value="BACK"/>
    <property type="match status" value="2"/>
</dbReference>
<dbReference type="Gene3D" id="2.60.210.10">
    <property type="entry name" value="Apoptosis, Tumor Necrosis Factor Receptor Associated Protein 2, Chain A"/>
    <property type="match status" value="1"/>
</dbReference>
<reference evidence="3" key="2">
    <citation type="submission" date="2020-10" db="UniProtKB">
        <authorList>
            <consortium name="WormBaseParasite"/>
        </authorList>
    </citation>
    <scope>IDENTIFICATION</scope>
</reference>
<dbReference type="SUPFAM" id="SSF54695">
    <property type="entry name" value="POZ domain"/>
    <property type="match status" value="1"/>
</dbReference>
<evidence type="ECO:0000259" key="1">
    <source>
        <dbReference type="PROSITE" id="PS50097"/>
    </source>
</evidence>
<dbReference type="SMART" id="SM00225">
    <property type="entry name" value="BTB"/>
    <property type="match status" value="1"/>
</dbReference>
<dbReference type="PANTHER" id="PTHR24413">
    <property type="entry name" value="SPECKLE-TYPE POZ PROTEIN"/>
    <property type="match status" value="1"/>
</dbReference>
<evidence type="ECO:0000313" key="2">
    <source>
        <dbReference type="Proteomes" id="UP000492821"/>
    </source>
</evidence>
<dbReference type="PROSITE" id="PS50097">
    <property type="entry name" value="BTB"/>
    <property type="match status" value="1"/>
</dbReference>
<dbReference type="WBParaSite" id="Pan_g13140.t1">
    <property type="protein sequence ID" value="Pan_g13140.t1"/>
    <property type="gene ID" value="Pan_g13140"/>
</dbReference>
<dbReference type="Gene3D" id="3.30.710.10">
    <property type="entry name" value="Potassium Channel Kv1.1, Chain A"/>
    <property type="match status" value="1"/>
</dbReference>
<reference evidence="2" key="1">
    <citation type="journal article" date="2013" name="Genetics">
        <title>The draft genome and transcriptome of Panagrellus redivivus are shaped by the harsh demands of a free-living lifestyle.</title>
        <authorList>
            <person name="Srinivasan J."/>
            <person name="Dillman A.R."/>
            <person name="Macchietto M.G."/>
            <person name="Heikkinen L."/>
            <person name="Lakso M."/>
            <person name="Fracchia K.M."/>
            <person name="Antoshechkin I."/>
            <person name="Mortazavi A."/>
            <person name="Wong G."/>
            <person name="Sternberg P.W."/>
        </authorList>
    </citation>
    <scope>NUCLEOTIDE SEQUENCE [LARGE SCALE GENOMIC DNA]</scope>
    <source>
        <strain evidence="2">MT8872</strain>
    </source>
</reference>
<dbReference type="CDD" id="cd18186">
    <property type="entry name" value="BTB_POZ_ZBTB_KLHL-like"/>
    <property type="match status" value="1"/>
</dbReference>
<protein>
    <submittedName>
        <fullName evidence="3">BTB domain-containing protein</fullName>
    </submittedName>
</protein>
<proteinExistence type="predicted"/>
<dbReference type="InterPro" id="IPR008974">
    <property type="entry name" value="TRAF-like"/>
</dbReference>